<dbReference type="PROSITE" id="PS51195">
    <property type="entry name" value="Q_MOTIF"/>
    <property type="match status" value="1"/>
</dbReference>
<dbReference type="PROSITE" id="PS51194">
    <property type="entry name" value="HELICASE_CTER"/>
    <property type="match status" value="1"/>
</dbReference>
<feature type="compositionally biased region" description="Low complexity" evidence="8">
    <location>
        <begin position="21"/>
        <end position="34"/>
    </location>
</feature>
<dbReference type="CDD" id="cd18787">
    <property type="entry name" value="SF2_C_DEAD"/>
    <property type="match status" value="1"/>
</dbReference>
<keyword evidence="5 7" id="KW-0694">RNA-binding</keyword>
<organism evidence="12 14">
    <name type="scientific">Macrostomum lignano</name>
    <dbReference type="NCBI Taxonomy" id="282301"/>
    <lineage>
        <taxon>Eukaryota</taxon>
        <taxon>Metazoa</taxon>
        <taxon>Spiralia</taxon>
        <taxon>Lophotrochozoa</taxon>
        <taxon>Platyhelminthes</taxon>
        <taxon>Rhabditophora</taxon>
        <taxon>Macrostomorpha</taxon>
        <taxon>Macrostomida</taxon>
        <taxon>Macrostomidae</taxon>
        <taxon>Macrostomum</taxon>
    </lineage>
</organism>
<feature type="compositionally biased region" description="Low complexity" evidence="8">
    <location>
        <begin position="58"/>
        <end position="69"/>
    </location>
</feature>
<comment type="function">
    <text evidence="7">RNA helicase.</text>
</comment>
<evidence type="ECO:0000313" key="13">
    <source>
        <dbReference type="EMBL" id="PAA92708.1"/>
    </source>
</evidence>
<protein>
    <recommendedName>
        <fullName evidence="7">ATP-dependent RNA helicase</fullName>
        <ecNumber evidence="7">3.6.4.13</ecNumber>
    </recommendedName>
</protein>
<evidence type="ECO:0000259" key="9">
    <source>
        <dbReference type="PROSITE" id="PS51192"/>
    </source>
</evidence>
<dbReference type="Pfam" id="PF00270">
    <property type="entry name" value="DEAD"/>
    <property type="match status" value="1"/>
</dbReference>
<dbReference type="EMBL" id="NIVC01000041">
    <property type="protein sequence ID" value="PAA92708.1"/>
    <property type="molecule type" value="Genomic_DNA"/>
</dbReference>
<keyword evidence="1 7" id="KW-0547">Nucleotide-binding</keyword>
<feature type="compositionally biased region" description="Low complexity" evidence="8">
    <location>
        <begin position="762"/>
        <end position="774"/>
    </location>
</feature>
<dbReference type="SUPFAM" id="SSF52540">
    <property type="entry name" value="P-loop containing nucleoside triphosphate hydrolases"/>
    <property type="match status" value="2"/>
</dbReference>
<comment type="caution">
    <text evidence="12">The sequence shown here is derived from an EMBL/GenBank/DDBJ whole genome shotgun (WGS) entry which is preliminary data.</text>
</comment>
<dbReference type="InterPro" id="IPR011545">
    <property type="entry name" value="DEAD/DEAH_box_helicase_dom"/>
</dbReference>
<evidence type="ECO:0000256" key="5">
    <source>
        <dbReference type="ARBA" id="ARBA00022884"/>
    </source>
</evidence>
<dbReference type="AlphaFoldDB" id="A0A267FDB7"/>
<feature type="domain" description="DEAD-box RNA helicase Q" evidence="11">
    <location>
        <begin position="93"/>
        <end position="121"/>
    </location>
</feature>
<keyword evidence="14" id="KW-1185">Reference proteome</keyword>
<dbReference type="GO" id="GO:0016787">
    <property type="term" value="F:hydrolase activity"/>
    <property type="evidence" value="ECO:0007669"/>
    <property type="project" value="UniProtKB-KW"/>
</dbReference>
<feature type="non-terminal residue" evidence="12">
    <location>
        <position position="1"/>
    </location>
</feature>
<feature type="region of interest" description="Disordered" evidence="8">
    <location>
        <begin position="761"/>
        <end position="785"/>
    </location>
</feature>
<accession>A0A267FDB7</accession>
<evidence type="ECO:0000256" key="1">
    <source>
        <dbReference type="ARBA" id="ARBA00022741"/>
    </source>
</evidence>
<keyword evidence="3 7" id="KW-0347">Helicase</keyword>
<comment type="catalytic activity">
    <reaction evidence="7">
        <text>ATP + H2O = ADP + phosphate + H(+)</text>
        <dbReference type="Rhea" id="RHEA:13065"/>
        <dbReference type="ChEBI" id="CHEBI:15377"/>
        <dbReference type="ChEBI" id="CHEBI:15378"/>
        <dbReference type="ChEBI" id="CHEBI:30616"/>
        <dbReference type="ChEBI" id="CHEBI:43474"/>
        <dbReference type="ChEBI" id="CHEBI:456216"/>
        <dbReference type="EC" id="3.6.4.13"/>
    </reaction>
</comment>
<dbReference type="SMART" id="SM00487">
    <property type="entry name" value="DEXDc"/>
    <property type="match status" value="1"/>
</dbReference>
<comment type="similarity">
    <text evidence="7">Belongs to the DEAD box helicase family.</text>
</comment>
<dbReference type="STRING" id="282301.A0A267FDB7"/>
<proteinExistence type="inferred from homology"/>
<evidence type="ECO:0000256" key="3">
    <source>
        <dbReference type="ARBA" id="ARBA00022806"/>
    </source>
</evidence>
<evidence type="ECO:0000256" key="2">
    <source>
        <dbReference type="ARBA" id="ARBA00022801"/>
    </source>
</evidence>
<dbReference type="Pfam" id="PF00271">
    <property type="entry name" value="Helicase_C"/>
    <property type="match status" value="1"/>
</dbReference>
<evidence type="ECO:0000256" key="4">
    <source>
        <dbReference type="ARBA" id="ARBA00022840"/>
    </source>
</evidence>
<dbReference type="InterPro" id="IPR014014">
    <property type="entry name" value="RNA_helicase_DEAD_Q_motif"/>
</dbReference>
<evidence type="ECO:0000256" key="7">
    <source>
        <dbReference type="RuleBase" id="RU365068"/>
    </source>
</evidence>
<feature type="compositionally biased region" description="Basic residues" evidence="8">
    <location>
        <begin position="40"/>
        <end position="57"/>
    </location>
</feature>
<dbReference type="GO" id="GO:0003724">
    <property type="term" value="F:RNA helicase activity"/>
    <property type="evidence" value="ECO:0007669"/>
    <property type="project" value="UniProtKB-EC"/>
</dbReference>
<feature type="domain" description="Helicase C-terminal" evidence="10">
    <location>
        <begin position="453"/>
        <end position="628"/>
    </location>
</feature>
<comment type="domain">
    <text evidence="7">The Q motif is unique to and characteristic of the DEAD box family of RNA helicases and controls ATP binding and hydrolysis.</text>
</comment>
<evidence type="ECO:0000313" key="12">
    <source>
        <dbReference type="EMBL" id="PAA71157.1"/>
    </source>
</evidence>
<dbReference type="InterPro" id="IPR027417">
    <property type="entry name" value="P-loop_NTPase"/>
</dbReference>
<evidence type="ECO:0000259" key="10">
    <source>
        <dbReference type="PROSITE" id="PS51194"/>
    </source>
</evidence>
<evidence type="ECO:0000313" key="14">
    <source>
        <dbReference type="Proteomes" id="UP000215902"/>
    </source>
</evidence>
<dbReference type="Proteomes" id="UP000215902">
    <property type="component" value="Unassembled WGS sequence"/>
</dbReference>
<evidence type="ECO:0000256" key="6">
    <source>
        <dbReference type="PROSITE-ProRule" id="PRU00552"/>
    </source>
</evidence>
<feature type="short sequence motif" description="Q motif" evidence="6">
    <location>
        <begin position="93"/>
        <end position="121"/>
    </location>
</feature>
<dbReference type="Gene3D" id="3.40.50.300">
    <property type="entry name" value="P-loop containing nucleotide triphosphate hydrolases"/>
    <property type="match status" value="2"/>
</dbReference>
<dbReference type="PANTHER" id="PTHR24031">
    <property type="entry name" value="RNA HELICASE"/>
    <property type="match status" value="1"/>
</dbReference>
<dbReference type="InterPro" id="IPR014001">
    <property type="entry name" value="Helicase_ATP-bd"/>
</dbReference>
<dbReference type="SMART" id="SM00490">
    <property type="entry name" value="HELICc"/>
    <property type="match status" value="1"/>
</dbReference>
<feature type="region of interest" description="Disordered" evidence="8">
    <location>
        <begin position="1"/>
        <end position="89"/>
    </location>
</feature>
<evidence type="ECO:0000256" key="8">
    <source>
        <dbReference type="SAM" id="MobiDB-lite"/>
    </source>
</evidence>
<name>A0A267FDB7_9PLAT</name>
<dbReference type="EMBL" id="NIVC01001183">
    <property type="protein sequence ID" value="PAA71157.1"/>
    <property type="molecule type" value="Genomic_DNA"/>
</dbReference>
<dbReference type="GO" id="GO:0005524">
    <property type="term" value="F:ATP binding"/>
    <property type="evidence" value="ECO:0007669"/>
    <property type="project" value="UniProtKB-UniRule"/>
</dbReference>
<evidence type="ECO:0000259" key="11">
    <source>
        <dbReference type="PROSITE" id="PS51195"/>
    </source>
</evidence>
<dbReference type="OrthoDB" id="4310724at2759"/>
<sequence>ITAESTLMKQKASKPVKEIEGAAAPAPRGPQRPGGIEKAKKNKNRRKLKLKRKKAKKAAAASKSRNLASQEIQKPAAEETKPEQSANSSLDMSMWESLGVCQQIVAALRDLGFAEPTAIQREAIPAALRDRRDVLGAAETGSGKTLAFGIPVIQRIMTMKSASATRAAAVKQLADIDDDDNDDVGDQADAIESADEDADQSPDEAELAECGWADGDIEEDLGLLAGSLTELGPDGQPVGAPQTLAYSAENVFEDDGSAKKRGGRLYCLVLTPTRELAKQVAAHLQRVAVHTGVTVAAVLGGLSAQRQERLLAGRPDIVVGTPGRLWDLIQSGQPHLSGGLASLPMLVLDEADRLAEPGHFAEMRALLERINANANDDDSKATSAERPPCRRQTLLFSATLTFVHRPPERPDQRRSKLKRMRQLGPDDRAAALAELVGMSGKPKLVDTTRRVGGLTEFRLDCEAKDKDLYLWWLLRSRRGRTLVFCASKDTVRRLHRLLTLLRCPNCRPLHSDMQQRQRLKSLDRFSANPDSVLLATDVAARGLDIPGVEHVVHYQVPKVSELYLHRCGRTARASRSGTAVALVSPEEAGPLRRLLRGLGRGSDGDVDDAGESDNLAAMSAPPSQEQLARLRPAVTAAHSIESEEHRLLRQHAKRLWFERTAQELELDPDLPELVDRRADDEGVELSNHLAKLDKPTRKWLDSARSRLNQLLNELDSTNNNNSSNSACGAATAAGGLPRSLRYPMLCPAITTSRGTELLGNKASFASSSPSGSAAIGRKPRRNRRT</sequence>
<dbReference type="InterPro" id="IPR001650">
    <property type="entry name" value="Helicase_C-like"/>
</dbReference>
<dbReference type="EC" id="3.6.4.13" evidence="7"/>
<gene>
    <name evidence="12" type="ORF">BOX15_Mlig004997g1</name>
    <name evidence="13" type="ORF">BOX15_Mlig023622g1</name>
</gene>
<keyword evidence="4 7" id="KW-0067">ATP-binding</keyword>
<dbReference type="PROSITE" id="PS51192">
    <property type="entry name" value="HELICASE_ATP_BIND_1"/>
    <property type="match status" value="1"/>
</dbReference>
<keyword evidence="2 7" id="KW-0378">Hydrolase</keyword>
<feature type="domain" description="Helicase ATP-binding" evidence="9">
    <location>
        <begin position="125"/>
        <end position="418"/>
    </location>
</feature>
<dbReference type="GO" id="GO:0003723">
    <property type="term" value="F:RNA binding"/>
    <property type="evidence" value="ECO:0007669"/>
    <property type="project" value="UniProtKB-UniRule"/>
</dbReference>
<reference evidence="12 14" key="1">
    <citation type="submission" date="2017-06" db="EMBL/GenBank/DDBJ databases">
        <title>A platform for efficient transgenesis in Macrostomum lignano, a flatworm model organism for stem cell research.</title>
        <authorList>
            <person name="Berezikov E."/>
        </authorList>
    </citation>
    <scope>NUCLEOTIDE SEQUENCE [LARGE SCALE GENOMIC DNA]</scope>
    <source>
        <strain evidence="12">DV1</strain>
        <tissue evidence="12">Whole organism</tissue>
    </source>
</reference>